<dbReference type="Proteomes" id="UP001231649">
    <property type="component" value="Chromosome 31"/>
</dbReference>
<dbReference type="EMBL" id="CM056807">
    <property type="protein sequence ID" value="KAJ8705814.1"/>
    <property type="molecule type" value="Genomic_DNA"/>
</dbReference>
<comment type="caution">
    <text evidence="1">The sequence shown here is derived from an EMBL/GenBank/DDBJ whole genome shotgun (WGS) entry which is preliminary data.</text>
</comment>
<accession>A0ACC2Q3T8</accession>
<organism evidence="1 2">
    <name type="scientific">Mythimna loreyi</name>
    <dbReference type="NCBI Taxonomy" id="667449"/>
    <lineage>
        <taxon>Eukaryota</taxon>
        <taxon>Metazoa</taxon>
        <taxon>Ecdysozoa</taxon>
        <taxon>Arthropoda</taxon>
        <taxon>Hexapoda</taxon>
        <taxon>Insecta</taxon>
        <taxon>Pterygota</taxon>
        <taxon>Neoptera</taxon>
        <taxon>Endopterygota</taxon>
        <taxon>Lepidoptera</taxon>
        <taxon>Glossata</taxon>
        <taxon>Ditrysia</taxon>
        <taxon>Noctuoidea</taxon>
        <taxon>Noctuidae</taxon>
        <taxon>Noctuinae</taxon>
        <taxon>Hadenini</taxon>
        <taxon>Mythimna</taxon>
    </lineage>
</organism>
<proteinExistence type="predicted"/>
<evidence type="ECO:0000313" key="1">
    <source>
        <dbReference type="EMBL" id="KAJ8705814.1"/>
    </source>
</evidence>
<name>A0ACC2Q3T8_9NEOP</name>
<protein>
    <submittedName>
        <fullName evidence="1">Uncharacterized protein</fullName>
    </submittedName>
</protein>
<sequence length="193" mass="21482">MRREFILVLLGIICISTLSSLLSGYVQIETDKILLDTVVGAVGAGNFSYWQLGHTGPLLVELTSLSGDADLYVSDTVRPSYEADKNNLSSVTCGPDMVNIPSDFPRPIGIGVFGHWSHYLSEYSIQVFLDTSAVLSEEQVLTIEKVQQGLGEKYGELDRRKDKPVARKSEEEQTSRLLKLFSILNMIFEMFVL</sequence>
<evidence type="ECO:0000313" key="2">
    <source>
        <dbReference type="Proteomes" id="UP001231649"/>
    </source>
</evidence>
<reference evidence="1" key="1">
    <citation type="submission" date="2023-03" db="EMBL/GenBank/DDBJ databases">
        <title>Chromosome-level genomes of two armyworms, Mythimna separata and Mythimna loreyi, provide insights into the biosynthesis and reception of sex pheromones.</title>
        <authorList>
            <person name="Zhao H."/>
        </authorList>
    </citation>
    <scope>NUCLEOTIDE SEQUENCE</scope>
    <source>
        <strain evidence="1">BeijingLab</strain>
    </source>
</reference>
<keyword evidence="2" id="KW-1185">Reference proteome</keyword>
<gene>
    <name evidence="1" type="ORF">PYW08_012860</name>
</gene>